<gene>
    <name evidence="8" type="ORF">METZ01_LOCUS51938</name>
</gene>
<keyword evidence="2" id="KW-0574">Periplasm</keyword>
<dbReference type="InterPro" id="IPR015391">
    <property type="entry name" value="SurA_N"/>
</dbReference>
<keyword evidence="1" id="KW-0732">Signal</keyword>
<evidence type="ECO:0000256" key="3">
    <source>
        <dbReference type="ARBA" id="ARBA00023110"/>
    </source>
</evidence>
<dbReference type="PANTHER" id="PTHR47637">
    <property type="entry name" value="CHAPERONE SURA"/>
    <property type="match status" value="1"/>
</dbReference>
<evidence type="ECO:0000259" key="7">
    <source>
        <dbReference type="PROSITE" id="PS50198"/>
    </source>
</evidence>
<dbReference type="InterPro" id="IPR027304">
    <property type="entry name" value="Trigger_fact/SurA_dom_sf"/>
</dbReference>
<evidence type="ECO:0000256" key="2">
    <source>
        <dbReference type="ARBA" id="ARBA00022764"/>
    </source>
</evidence>
<dbReference type="InterPro" id="IPR046357">
    <property type="entry name" value="PPIase_dom_sf"/>
</dbReference>
<dbReference type="Gene3D" id="1.10.4030.10">
    <property type="entry name" value="Porin chaperone SurA, peptide-binding domain"/>
    <property type="match status" value="1"/>
</dbReference>
<dbReference type="PANTHER" id="PTHR47637:SF1">
    <property type="entry name" value="CHAPERONE SURA"/>
    <property type="match status" value="1"/>
</dbReference>
<dbReference type="GO" id="GO:0003755">
    <property type="term" value="F:peptidyl-prolyl cis-trans isomerase activity"/>
    <property type="evidence" value="ECO:0007669"/>
    <property type="project" value="UniProtKB-KW"/>
</dbReference>
<evidence type="ECO:0000256" key="1">
    <source>
        <dbReference type="ARBA" id="ARBA00022729"/>
    </source>
</evidence>
<dbReference type="PROSITE" id="PS50198">
    <property type="entry name" value="PPIC_PPIASE_2"/>
    <property type="match status" value="1"/>
</dbReference>
<feature type="region of interest" description="Disordered" evidence="6">
    <location>
        <begin position="326"/>
        <end position="345"/>
    </location>
</feature>
<keyword evidence="5" id="KW-0413">Isomerase</keyword>
<dbReference type="Pfam" id="PF00639">
    <property type="entry name" value="Rotamase"/>
    <property type="match status" value="1"/>
</dbReference>
<sequence>MSSSIFALTLDRIVAKVNADVITLMMLEDRVAVFLDKMKAAGSDVKQLKKNKLKKTVLDGMIAEKLQIQEAKKLGMVVAEEDLQKALDDIYATNNITREQFKNILISEGSNFDDYKKIIRDQILVSRMVQMQVGSAAAVGERSVRKYYRKNKKIFWVPEKMTLSHIMLIMGSDSSDKERKLQEKTAEEILRRIQAGENFFELAKKYSDDVSAHSGGQLGVVGRGMMLPEFEKAAFDLKVGEVSNIVKTVNGFHIIKCDNIIPGYTKEFKLVKSEIKKILSSEKREKRYQEWMSELKKKSFITVSLVSDGKEIKNIRASNAVTKKGSFKRPKTINPNRYPNKQNKHSRDEVLSVKRLVEIKLKKYKKLYANGEISKKTYLIKKKQLLGKL</sequence>
<dbReference type="SUPFAM" id="SSF54534">
    <property type="entry name" value="FKBP-like"/>
    <property type="match status" value="1"/>
</dbReference>
<accession>A0A381S6J5</accession>
<keyword evidence="3" id="KW-0697">Rotamase</keyword>
<dbReference type="InterPro" id="IPR000297">
    <property type="entry name" value="PPIase_PpiC"/>
</dbReference>
<dbReference type="SUPFAM" id="SSF109998">
    <property type="entry name" value="Triger factor/SurA peptide-binding domain-like"/>
    <property type="match status" value="1"/>
</dbReference>
<evidence type="ECO:0000313" key="8">
    <source>
        <dbReference type="EMBL" id="SUZ99084.1"/>
    </source>
</evidence>
<evidence type="ECO:0000256" key="6">
    <source>
        <dbReference type="SAM" id="MobiDB-lite"/>
    </source>
</evidence>
<reference evidence="8" key="1">
    <citation type="submission" date="2018-05" db="EMBL/GenBank/DDBJ databases">
        <authorList>
            <person name="Lanie J.A."/>
            <person name="Ng W.-L."/>
            <person name="Kazmierczak K.M."/>
            <person name="Andrzejewski T.M."/>
            <person name="Davidsen T.M."/>
            <person name="Wayne K.J."/>
            <person name="Tettelin H."/>
            <person name="Glass J.I."/>
            <person name="Rusch D."/>
            <person name="Podicherti R."/>
            <person name="Tsui H.-C.T."/>
            <person name="Winkler M.E."/>
        </authorList>
    </citation>
    <scope>NUCLEOTIDE SEQUENCE</scope>
</reference>
<evidence type="ECO:0000256" key="5">
    <source>
        <dbReference type="ARBA" id="ARBA00023235"/>
    </source>
</evidence>
<dbReference type="InterPro" id="IPR050280">
    <property type="entry name" value="OMP_Chaperone_SurA"/>
</dbReference>
<dbReference type="AlphaFoldDB" id="A0A381S6J5"/>
<evidence type="ECO:0000256" key="4">
    <source>
        <dbReference type="ARBA" id="ARBA00023186"/>
    </source>
</evidence>
<dbReference type="Pfam" id="PF09312">
    <property type="entry name" value="SurA_N"/>
    <property type="match status" value="1"/>
</dbReference>
<organism evidence="8">
    <name type="scientific">marine metagenome</name>
    <dbReference type="NCBI Taxonomy" id="408172"/>
    <lineage>
        <taxon>unclassified sequences</taxon>
        <taxon>metagenomes</taxon>
        <taxon>ecological metagenomes</taxon>
    </lineage>
</organism>
<dbReference type="Gene3D" id="3.10.50.40">
    <property type="match status" value="1"/>
</dbReference>
<dbReference type="EMBL" id="UINC01002667">
    <property type="protein sequence ID" value="SUZ99084.1"/>
    <property type="molecule type" value="Genomic_DNA"/>
</dbReference>
<name>A0A381S6J5_9ZZZZ</name>
<protein>
    <recommendedName>
        <fullName evidence="7">PpiC domain-containing protein</fullName>
    </recommendedName>
</protein>
<proteinExistence type="predicted"/>
<feature type="domain" description="PpiC" evidence="7">
    <location>
        <begin position="158"/>
        <end position="259"/>
    </location>
</feature>
<keyword evidence="4" id="KW-0143">Chaperone</keyword>